<dbReference type="InterPro" id="IPR032710">
    <property type="entry name" value="NTF2-like_dom_sf"/>
</dbReference>
<comment type="caution">
    <text evidence="2">The sequence shown here is derived from an EMBL/GenBank/DDBJ whole genome shotgun (WGS) entry which is preliminary data.</text>
</comment>
<dbReference type="CDD" id="cd07302">
    <property type="entry name" value="CHD"/>
    <property type="match status" value="1"/>
</dbReference>
<dbReference type="RefSeq" id="WP_258294214.1">
    <property type="nucleotide sequence ID" value="NZ_JANKJG010000004.1"/>
</dbReference>
<dbReference type="PANTHER" id="PTHR43081">
    <property type="entry name" value="ADENYLATE CYCLASE, TERMINAL-DIFFERENTIATION SPECIFIC-RELATED"/>
    <property type="match status" value="1"/>
</dbReference>
<dbReference type="InterPro" id="IPR029787">
    <property type="entry name" value="Nucleotide_cyclase"/>
</dbReference>
<dbReference type="Proteomes" id="UP001165396">
    <property type="component" value="Unassembled WGS sequence"/>
</dbReference>
<keyword evidence="3" id="KW-1185">Reference proteome</keyword>
<dbReference type="SMART" id="SM00044">
    <property type="entry name" value="CYCc"/>
    <property type="match status" value="1"/>
</dbReference>
<evidence type="ECO:0000259" key="1">
    <source>
        <dbReference type="PROSITE" id="PS50125"/>
    </source>
</evidence>
<evidence type="ECO:0000313" key="3">
    <source>
        <dbReference type="Proteomes" id="UP001165396"/>
    </source>
</evidence>
<dbReference type="SUPFAM" id="SSF55073">
    <property type="entry name" value="Nucleotide cyclase"/>
    <property type="match status" value="1"/>
</dbReference>
<dbReference type="PROSITE" id="PS50125">
    <property type="entry name" value="GUANYLATE_CYCLASE_2"/>
    <property type="match status" value="1"/>
</dbReference>
<dbReference type="InterPro" id="IPR001054">
    <property type="entry name" value="A/G_cyclase"/>
</dbReference>
<name>A0ABT1Z048_9RHOB</name>
<dbReference type="SUPFAM" id="SSF54427">
    <property type="entry name" value="NTF2-like"/>
    <property type="match status" value="1"/>
</dbReference>
<dbReference type="Gene3D" id="3.10.450.50">
    <property type="match status" value="1"/>
</dbReference>
<organism evidence="2 3">
    <name type="scientific">Pseudosulfitobacter koreensis</name>
    <dbReference type="NCBI Taxonomy" id="2968472"/>
    <lineage>
        <taxon>Bacteria</taxon>
        <taxon>Pseudomonadati</taxon>
        <taxon>Pseudomonadota</taxon>
        <taxon>Alphaproteobacteria</taxon>
        <taxon>Rhodobacterales</taxon>
        <taxon>Roseobacteraceae</taxon>
        <taxon>Pseudosulfitobacter</taxon>
    </lineage>
</organism>
<evidence type="ECO:0000313" key="2">
    <source>
        <dbReference type="EMBL" id="MCR8826512.1"/>
    </source>
</evidence>
<dbReference type="Pfam" id="PF13474">
    <property type="entry name" value="SnoaL_3"/>
    <property type="match status" value="1"/>
</dbReference>
<dbReference type="Gene3D" id="3.30.70.1230">
    <property type="entry name" value="Nucleotide cyclase"/>
    <property type="match status" value="1"/>
</dbReference>
<dbReference type="InterPro" id="IPR050697">
    <property type="entry name" value="Adenylyl/Guanylyl_Cyclase_3/4"/>
</dbReference>
<protein>
    <submittedName>
        <fullName evidence="2">Nuclear transport factor 2 family protein</fullName>
    </submittedName>
</protein>
<gene>
    <name evidence="2" type="ORF">NTA49_08175</name>
</gene>
<reference evidence="2" key="1">
    <citation type="submission" date="2022-07" db="EMBL/GenBank/DDBJ databases">
        <title>Pseudosulfitobacter sp. strain AP-MA-4, whole genome sequence.</title>
        <authorList>
            <person name="Jiang Y."/>
        </authorList>
    </citation>
    <scope>NUCLEOTIDE SEQUENCE</scope>
    <source>
        <strain evidence="2">AP-MA-4</strain>
    </source>
</reference>
<dbReference type="PANTHER" id="PTHR43081:SF19">
    <property type="entry name" value="PH-SENSITIVE ADENYLATE CYCLASE RV1264"/>
    <property type="match status" value="1"/>
</dbReference>
<dbReference type="Pfam" id="PF00211">
    <property type="entry name" value="Guanylate_cyc"/>
    <property type="match status" value="1"/>
</dbReference>
<accession>A0ABT1Z048</accession>
<proteinExistence type="predicted"/>
<feature type="domain" description="Guanylate cyclase" evidence="1">
    <location>
        <begin position="174"/>
        <end position="284"/>
    </location>
</feature>
<dbReference type="EMBL" id="JANKJG010000004">
    <property type="protein sequence ID" value="MCR8826512.1"/>
    <property type="molecule type" value="Genomic_DNA"/>
</dbReference>
<dbReference type="InterPro" id="IPR037401">
    <property type="entry name" value="SnoaL-like"/>
</dbReference>
<sequence>MRNDRLLAGRAAMTRPSTELLAVSRRWIDAIQHKRKTEMRNLLSERQHLRFVGTGDGEIWAGDAVREGIGEFFGVIPQFLKHEETFAEAFENGDSGWACLAHAIVFADQPDRTFHVRSTLIFALEDGVWKIVQRHGSVPLPNVDFTGIEQNAIADLVAAARTGFSLDQRDGFASIMFTDIVNSSRLASMMGDRLWSSEVARHFATLRKIIEDADGQFVKSLGDGTMSSFPEPARALHAAQAILHATDQSDGPAIALRIGIHTGNIVQTNDDFFGSVVNKAARIAAYAAPGEIRVSDATRKMIGDSQNYRFSKTISAQLQGFDGEHLVHLLV</sequence>